<evidence type="ECO:0000256" key="12">
    <source>
        <dbReference type="SAM" id="Phobius"/>
    </source>
</evidence>
<dbReference type="FunCoup" id="B4JGS7">
    <property type="interactions" value="164"/>
</dbReference>
<evidence type="ECO:0000256" key="10">
    <source>
        <dbReference type="RuleBase" id="RU000688"/>
    </source>
</evidence>
<dbReference type="PROSITE" id="PS00237">
    <property type="entry name" value="G_PROTEIN_RECEP_F1_1"/>
    <property type="match status" value="1"/>
</dbReference>
<dbReference type="InterPro" id="IPR017452">
    <property type="entry name" value="GPCR_Rhodpsn_7TM"/>
</dbReference>
<comment type="similarity">
    <text evidence="2 10">Belongs to the G-protein coupled receptor 1 family.</text>
</comment>
<dbReference type="OMA" id="VHMGHAQ"/>
<feature type="compositionally biased region" description="Polar residues" evidence="11">
    <location>
        <begin position="499"/>
        <end position="516"/>
    </location>
</feature>
<feature type="region of interest" description="Disordered" evidence="11">
    <location>
        <begin position="775"/>
        <end position="796"/>
    </location>
</feature>
<dbReference type="KEGG" id="dgr:6563459"/>
<keyword evidence="15" id="KW-1185">Reference proteome</keyword>
<evidence type="ECO:0000256" key="7">
    <source>
        <dbReference type="ARBA" id="ARBA00023136"/>
    </source>
</evidence>
<feature type="region of interest" description="Disordered" evidence="11">
    <location>
        <begin position="1097"/>
        <end position="1136"/>
    </location>
</feature>
<dbReference type="PANTHER" id="PTHR24248">
    <property type="entry name" value="ADRENERGIC RECEPTOR-RELATED G-PROTEIN COUPLED RECEPTOR"/>
    <property type="match status" value="1"/>
</dbReference>
<gene>
    <name evidence="14" type="primary">Dgri\GH18897</name>
    <name evidence="14" type="ORF">Dgri_GH18897</name>
</gene>
<evidence type="ECO:0000256" key="8">
    <source>
        <dbReference type="ARBA" id="ARBA00023170"/>
    </source>
</evidence>
<proteinExistence type="inferred from homology"/>
<feature type="region of interest" description="Disordered" evidence="11">
    <location>
        <begin position="658"/>
        <end position="715"/>
    </location>
</feature>
<dbReference type="SUPFAM" id="SSF81321">
    <property type="entry name" value="Family A G protein-coupled receptor-like"/>
    <property type="match status" value="2"/>
</dbReference>
<evidence type="ECO:0000256" key="11">
    <source>
        <dbReference type="SAM" id="MobiDB-lite"/>
    </source>
</evidence>
<dbReference type="PRINTS" id="PR00237">
    <property type="entry name" value="GPCRRHODOPSN"/>
</dbReference>
<sequence length="1279" mass="138527">MANANTTRRPSKSMAILAAGAAAFNATATTTTTTAITNSSRSSSNLLLTAATKTLRTATTTAAAVVTAKATSTATATTISTSTSTLPTTSQFVDASLTSLSLTASSTTPSTASSPASAIELLSTVAGNLTGNTNANISSLAETDEQFEDSWLDMSLLLLKGFIFSAIILAAVLGNALVIISVQRNRKLRVITNYFVVSLAMADMLVALCAMTFNASVELSGGKWMFGPFMCNVYNSLDVYFSTASILHLCCISVDRYYAIVRPLEYPLNMTHRTVCFMLANVWILPALISFTPIFLGWYTTAEHLREISLHPDQCSFVVNKAYALISSSVSFWIPGIVMLIMYWRIFKEAVRQRKALSRTSSNILLNSVHMGHTQQPTNLSYLHPSDCDLNAKSTRDESNSALSNLEDMLQTATDEDDDKECDDLRVPSPPPRRLSRSSIDLRDLEQERYEKVTHTDSAPSMMALQQQQPGPGQLQAPVPVFNPLIWTETLTGKVPQPATATVQKEHSLTSGSGNSDPEPESTAYRVFGLNSDESETTDHYDTCQLPPLAEDNKELKRLIEDNYLYFKKQTNAASGRYAALSESDFIRLKAGAVASGQRAPFAASDSEFMRTNGESKAPISDPLPGKEKGFTFMSLLAKTKRSSAECFALEKKRHQANSEGSSFFRRSRNRKLSQSYNGGAGSSGSGGGGGVKERKVDQRKRQHSDTDSTPNKPDILLDINVLSEQNAASSAADAGHHHHGLQLIDFGSDAVVGVGVDVGVTGEELAQLADCFAESPMHPATPPPSLSPPELPEQSGMLITNSSELAEIFRSLSFPMGEPSVRRQTASKGPQRMSTLSDQVCPNYMMSPPNTPAAAATTQPTSINVYFLSPPPHASGYSPSATSTVSLDMVTSLPVPQSAAPHQHQHQHHQQPLNISPKPEIILDSTLSPVDASEVNGLVEHKDVNSPLLKRTDSNNEADVNGSGGRQRCSILTGYEGIQTVRKRQASMVTYDVNVINFSQEHSDSHSYIPMGRVSTSSAKHEFSNKSSLIRRGGICIFVDEDEADNIEQKPHGITFAPVTSPQPKCPLCGADITATATATTTTTTITTTTTTTITTTTNDTNTSVSASSKRSSHAQASASALGATPAPGQELASRTRSRFWHRQMAALAACWQQSKNRKRHFKPGCSHCGAIGGSVRPAKGWKAEHKAARTLGIIMGVFLLCWLPFFLWYVITSLCGAACPCPDVVVVVLFWIGYFNSTLNPLIYAYFNRDFRDAFRNTLECVLPCLEKRNPYNAYYV</sequence>
<evidence type="ECO:0000256" key="9">
    <source>
        <dbReference type="ARBA" id="ARBA00023224"/>
    </source>
</evidence>
<dbReference type="Proteomes" id="UP000001070">
    <property type="component" value="Unassembled WGS sequence"/>
</dbReference>
<dbReference type="STRING" id="7222.B4JGS7"/>
<evidence type="ECO:0000256" key="1">
    <source>
        <dbReference type="ARBA" id="ARBA00004651"/>
    </source>
</evidence>
<keyword evidence="9 10" id="KW-0807">Transducer</keyword>
<dbReference type="GO" id="GO:0071880">
    <property type="term" value="P:adenylate cyclase-activating adrenergic receptor signaling pathway"/>
    <property type="evidence" value="ECO:0007669"/>
    <property type="project" value="TreeGrafter"/>
</dbReference>
<keyword evidence="7 12" id="KW-0472">Membrane</keyword>
<keyword evidence="6 10" id="KW-0297">G-protein coupled receptor</keyword>
<dbReference type="EMBL" id="CH916369">
    <property type="protein sequence ID" value="EDV92681.1"/>
    <property type="molecule type" value="Genomic_DNA"/>
</dbReference>
<dbReference type="FunFam" id="1.20.1070.10:FF:000851">
    <property type="entry name" value="Octopamine receptor beta-3R"/>
    <property type="match status" value="1"/>
</dbReference>
<accession>B4JGS7</accession>
<dbReference type="PhylomeDB" id="B4JGS7"/>
<feature type="region of interest" description="Disordered" evidence="11">
    <location>
        <begin position="497"/>
        <end position="521"/>
    </location>
</feature>
<dbReference type="PROSITE" id="PS50262">
    <property type="entry name" value="G_PROTEIN_RECEP_F1_2"/>
    <property type="match status" value="2"/>
</dbReference>
<dbReference type="GO" id="GO:0005886">
    <property type="term" value="C:plasma membrane"/>
    <property type="evidence" value="ECO:0007669"/>
    <property type="project" value="UniProtKB-SubCell"/>
</dbReference>
<feature type="compositionally biased region" description="Gly residues" evidence="11">
    <location>
        <begin position="679"/>
        <end position="691"/>
    </location>
</feature>
<comment type="subcellular location">
    <subcellularLocation>
        <location evidence="1">Cell membrane</location>
        <topology evidence="1">Multi-pass membrane protein</topology>
    </subcellularLocation>
</comment>
<feature type="compositionally biased region" description="Pro residues" evidence="11">
    <location>
        <begin position="780"/>
        <end position="792"/>
    </location>
</feature>
<keyword evidence="8 10" id="KW-0675">Receptor</keyword>
<dbReference type="FunFam" id="1.20.1070.10:FF:000321">
    <property type="entry name" value="Octopamine receptor beta-3R"/>
    <property type="match status" value="1"/>
</dbReference>
<evidence type="ECO:0000256" key="2">
    <source>
        <dbReference type="ARBA" id="ARBA00010663"/>
    </source>
</evidence>
<feature type="transmembrane region" description="Helical" evidence="12">
    <location>
        <begin position="322"/>
        <end position="344"/>
    </location>
</feature>
<dbReference type="OrthoDB" id="5957871at2759"/>
<feature type="transmembrane region" description="Helical" evidence="12">
    <location>
        <begin position="233"/>
        <end position="254"/>
    </location>
</feature>
<feature type="transmembrane region" description="Helical" evidence="12">
    <location>
        <begin position="1226"/>
        <end position="1249"/>
    </location>
</feature>
<protein>
    <submittedName>
        <fullName evidence="14">GH18897</fullName>
    </submittedName>
</protein>
<keyword evidence="5 12" id="KW-1133">Transmembrane helix</keyword>
<dbReference type="Pfam" id="PF00001">
    <property type="entry name" value="7tm_1"/>
    <property type="match status" value="2"/>
</dbReference>
<name>B4JGS7_DROGR</name>
<dbReference type="InParanoid" id="B4JGS7"/>
<feature type="transmembrane region" description="Helical" evidence="12">
    <location>
        <begin position="162"/>
        <end position="182"/>
    </location>
</feature>
<feature type="transmembrane region" description="Helical" evidence="12">
    <location>
        <begin position="194"/>
        <end position="213"/>
    </location>
</feature>
<evidence type="ECO:0000256" key="6">
    <source>
        <dbReference type="ARBA" id="ARBA00023040"/>
    </source>
</evidence>
<dbReference type="PANTHER" id="PTHR24248:SF66">
    <property type="entry name" value="OCTOPAMINE RECEPTOR BETA-3R"/>
    <property type="match status" value="1"/>
</dbReference>
<evidence type="ECO:0000256" key="5">
    <source>
        <dbReference type="ARBA" id="ARBA00022989"/>
    </source>
</evidence>
<feature type="transmembrane region" description="Helical" evidence="12">
    <location>
        <begin position="275"/>
        <end position="302"/>
    </location>
</feature>
<feature type="region of interest" description="Disordered" evidence="11">
    <location>
        <begin position="413"/>
        <end position="445"/>
    </location>
</feature>
<dbReference type="HOGENOM" id="CLU_262659_0_0_1"/>
<organism evidence="15">
    <name type="scientific">Drosophila grimshawi</name>
    <name type="common">Hawaiian fruit fly</name>
    <name type="synonym">Idiomyia grimshawi</name>
    <dbReference type="NCBI Taxonomy" id="7222"/>
    <lineage>
        <taxon>Eukaryota</taxon>
        <taxon>Metazoa</taxon>
        <taxon>Ecdysozoa</taxon>
        <taxon>Arthropoda</taxon>
        <taxon>Hexapoda</taxon>
        <taxon>Insecta</taxon>
        <taxon>Pterygota</taxon>
        <taxon>Neoptera</taxon>
        <taxon>Endopterygota</taxon>
        <taxon>Diptera</taxon>
        <taxon>Brachycera</taxon>
        <taxon>Muscomorpha</taxon>
        <taxon>Ephydroidea</taxon>
        <taxon>Drosophilidae</taxon>
        <taxon>Drosophila</taxon>
        <taxon>Hawaiian Drosophila</taxon>
    </lineage>
</organism>
<dbReference type="eggNOG" id="KOG3656">
    <property type="taxonomic scope" value="Eukaryota"/>
</dbReference>
<evidence type="ECO:0000256" key="3">
    <source>
        <dbReference type="ARBA" id="ARBA00022475"/>
    </source>
</evidence>
<dbReference type="Gene3D" id="1.20.1070.10">
    <property type="entry name" value="Rhodopsin 7-helix transmembrane proteins"/>
    <property type="match status" value="2"/>
</dbReference>
<dbReference type="InterPro" id="IPR000276">
    <property type="entry name" value="GPCR_Rhodpsn"/>
</dbReference>
<dbReference type="GO" id="GO:0004989">
    <property type="term" value="F:octopamine receptor activity"/>
    <property type="evidence" value="ECO:0007669"/>
    <property type="project" value="EnsemblMetazoa"/>
</dbReference>
<feature type="domain" description="G-protein coupled receptors family 1 profile" evidence="13">
    <location>
        <begin position="1184"/>
        <end position="1246"/>
    </location>
</feature>
<feature type="transmembrane region" description="Helical" evidence="12">
    <location>
        <begin position="1193"/>
        <end position="1214"/>
    </location>
</feature>
<feature type="domain" description="G-protein coupled receptors family 1 profile" evidence="13">
    <location>
        <begin position="174"/>
        <end position="366"/>
    </location>
</feature>
<keyword evidence="4 10" id="KW-0812">Transmembrane</keyword>
<keyword evidence="3" id="KW-1003">Cell membrane</keyword>
<feature type="compositionally biased region" description="Low complexity" evidence="11">
    <location>
        <begin position="1097"/>
        <end position="1128"/>
    </location>
</feature>
<evidence type="ECO:0000259" key="13">
    <source>
        <dbReference type="PROSITE" id="PS50262"/>
    </source>
</evidence>
<evidence type="ECO:0000313" key="14">
    <source>
        <dbReference type="EMBL" id="EDV92681.1"/>
    </source>
</evidence>
<reference evidence="14 15" key="1">
    <citation type="journal article" date="2007" name="Nature">
        <title>Evolution of genes and genomes on the Drosophila phylogeny.</title>
        <authorList>
            <consortium name="Drosophila 12 Genomes Consortium"/>
            <person name="Clark A.G."/>
            <person name="Eisen M.B."/>
            <person name="Smith D.R."/>
            <person name="Bergman C.M."/>
            <person name="Oliver B."/>
            <person name="Markow T.A."/>
            <person name="Kaufman T.C."/>
            <person name="Kellis M."/>
            <person name="Gelbart W."/>
            <person name="Iyer V.N."/>
            <person name="Pollard D.A."/>
            <person name="Sackton T.B."/>
            <person name="Larracuente A.M."/>
            <person name="Singh N.D."/>
            <person name="Abad J.P."/>
            <person name="Abt D.N."/>
            <person name="Adryan B."/>
            <person name="Aguade M."/>
            <person name="Akashi H."/>
            <person name="Anderson W.W."/>
            <person name="Aquadro C.F."/>
            <person name="Ardell D.H."/>
            <person name="Arguello R."/>
            <person name="Artieri C.G."/>
            <person name="Barbash D.A."/>
            <person name="Barker D."/>
            <person name="Barsanti P."/>
            <person name="Batterham P."/>
            <person name="Batzoglou S."/>
            <person name="Begun D."/>
            <person name="Bhutkar A."/>
            <person name="Blanco E."/>
            <person name="Bosak S.A."/>
            <person name="Bradley R.K."/>
            <person name="Brand A.D."/>
            <person name="Brent M.R."/>
            <person name="Brooks A.N."/>
            <person name="Brown R.H."/>
            <person name="Butlin R.K."/>
            <person name="Caggese C."/>
            <person name="Calvi B.R."/>
            <person name="Bernardo de Carvalho A."/>
            <person name="Caspi A."/>
            <person name="Castrezana S."/>
            <person name="Celniker S.E."/>
            <person name="Chang J.L."/>
            <person name="Chapple C."/>
            <person name="Chatterji S."/>
            <person name="Chinwalla A."/>
            <person name="Civetta A."/>
            <person name="Clifton S.W."/>
            <person name="Comeron J.M."/>
            <person name="Costello J.C."/>
            <person name="Coyne J.A."/>
            <person name="Daub J."/>
            <person name="David R.G."/>
            <person name="Delcher A.L."/>
            <person name="Delehaunty K."/>
            <person name="Do C.B."/>
            <person name="Ebling H."/>
            <person name="Edwards K."/>
            <person name="Eickbush T."/>
            <person name="Evans J.D."/>
            <person name="Filipski A."/>
            <person name="Findeiss S."/>
            <person name="Freyhult E."/>
            <person name="Fulton L."/>
            <person name="Fulton R."/>
            <person name="Garcia A.C."/>
            <person name="Gardiner A."/>
            <person name="Garfield D.A."/>
            <person name="Garvin B.E."/>
            <person name="Gibson G."/>
            <person name="Gilbert D."/>
            <person name="Gnerre S."/>
            <person name="Godfrey J."/>
            <person name="Good R."/>
            <person name="Gotea V."/>
            <person name="Gravely B."/>
            <person name="Greenberg A.J."/>
            <person name="Griffiths-Jones S."/>
            <person name="Gross S."/>
            <person name="Guigo R."/>
            <person name="Gustafson E.A."/>
            <person name="Haerty W."/>
            <person name="Hahn M.W."/>
            <person name="Halligan D.L."/>
            <person name="Halpern A.L."/>
            <person name="Halter G.M."/>
            <person name="Han M.V."/>
            <person name="Heger A."/>
            <person name="Hillier L."/>
            <person name="Hinrichs A.S."/>
            <person name="Holmes I."/>
            <person name="Hoskins R.A."/>
            <person name="Hubisz M.J."/>
            <person name="Hultmark D."/>
            <person name="Huntley M.A."/>
            <person name="Jaffe D.B."/>
            <person name="Jagadeeshan S."/>
            <person name="Jeck W.R."/>
            <person name="Johnson J."/>
            <person name="Jones C.D."/>
            <person name="Jordan W.C."/>
            <person name="Karpen G.H."/>
            <person name="Kataoka E."/>
            <person name="Keightley P.D."/>
            <person name="Kheradpour P."/>
            <person name="Kirkness E.F."/>
            <person name="Koerich L.B."/>
            <person name="Kristiansen K."/>
            <person name="Kudrna D."/>
            <person name="Kulathinal R.J."/>
            <person name="Kumar S."/>
            <person name="Kwok R."/>
            <person name="Lander E."/>
            <person name="Langley C.H."/>
            <person name="Lapoint R."/>
            <person name="Lazzaro B.P."/>
            <person name="Lee S.J."/>
            <person name="Levesque L."/>
            <person name="Li R."/>
            <person name="Lin C.F."/>
            <person name="Lin M.F."/>
            <person name="Lindblad-Toh K."/>
            <person name="Llopart A."/>
            <person name="Long M."/>
            <person name="Low L."/>
            <person name="Lozovsky E."/>
            <person name="Lu J."/>
            <person name="Luo M."/>
            <person name="Machado C.A."/>
            <person name="Makalowski W."/>
            <person name="Marzo M."/>
            <person name="Matsuda M."/>
            <person name="Matzkin L."/>
            <person name="McAllister B."/>
            <person name="McBride C.S."/>
            <person name="McKernan B."/>
            <person name="McKernan K."/>
            <person name="Mendez-Lago M."/>
            <person name="Minx P."/>
            <person name="Mollenhauer M.U."/>
            <person name="Montooth K."/>
            <person name="Mount S.M."/>
            <person name="Mu X."/>
            <person name="Myers E."/>
            <person name="Negre B."/>
            <person name="Newfeld S."/>
            <person name="Nielsen R."/>
            <person name="Noor M.A."/>
            <person name="O'Grady P."/>
            <person name="Pachter L."/>
            <person name="Papaceit M."/>
            <person name="Parisi M.J."/>
            <person name="Parisi M."/>
            <person name="Parts L."/>
            <person name="Pedersen J.S."/>
            <person name="Pesole G."/>
            <person name="Phillippy A.M."/>
            <person name="Ponting C.P."/>
            <person name="Pop M."/>
            <person name="Porcelli D."/>
            <person name="Powell J.R."/>
            <person name="Prohaska S."/>
            <person name="Pruitt K."/>
            <person name="Puig M."/>
            <person name="Quesneville H."/>
            <person name="Ram K.R."/>
            <person name="Rand D."/>
            <person name="Rasmussen M.D."/>
            <person name="Reed L.K."/>
            <person name="Reenan R."/>
            <person name="Reily A."/>
            <person name="Remington K.A."/>
            <person name="Rieger T.T."/>
            <person name="Ritchie M.G."/>
            <person name="Robin C."/>
            <person name="Rogers Y.H."/>
            <person name="Rohde C."/>
            <person name="Rozas J."/>
            <person name="Rubenfield M.J."/>
            <person name="Ruiz A."/>
            <person name="Russo S."/>
            <person name="Salzberg S.L."/>
            <person name="Sanchez-Gracia A."/>
            <person name="Saranga D.J."/>
            <person name="Sato H."/>
            <person name="Schaeffer S.W."/>
            <person name="Schatz M.C."/>
            <person name="Schlenke T."/>
            <person name="Schwartz R."/>
            <person name="Segarra C."/>
            <person name="Singh R.S."/>
            <person name="Sirot L."/>
            <person name="Sirota M."/>
            <person name="Sisneros N.B."/>
            <person name="Smith C.D."/>
            <person name="Smith T.F."/>
            <person name="Spieth J."/>
            <person name="Stage D.E."/>
            <person name="Stark A."/>
            <person name="Stephan W."/>
            <person name="Strausberg R.L."/>
            <person name="Strempel S."/>
            <person name="Sturgill D."/>
            <person name="Sutton G."/>
            <person name="Sutton G.G."/>
            <person name="Tao W."/>
            <person name="Teichmann S."/>
            <person name="Tobari Y.N."/>
            <person name="Tomimura Y."/>
            <person name="Tsolas J.M."/>
            <person name="Valente V.L."/>
            <person name="Venter E."/>
            <person name="Venter J.C."/>
            <person name="Vicario S."/>
            <person name="Vieira F.G."/>
            <person name="Vilella A.J."/>
            <person name="Villasante A."/>
            <person name="Walenz B."/>
            <person name="Wang J."/>
            <person name="Wasserman M."/>
            <person name="Watts T."/>
            <person name="Wilson D."/>
            <person name="Wilson R.K."/>
            <person name="Wing R.A."/>
            <person name="Wolfner M.F."/>
            <person name="Wong A."/>
            <person name="Wong G.K."/>
            <person name="Wu C.I."/>
            <person name="Wu G."/>
            <person name="Yamamoto D."/>
            <person name="Yang H.P."/>
            <person name="Yang S.P."/>
            <person name="Yorke J.A."/>
            <person name="Yoshida K."/>
            <person name="Zdobnov E."/>
            <person name="Zhang P."/>
            <person name="Zhang Y."/>
            <person name="Zimin A.V."/>
            <person name="Baldwin J."/>
            <person name="Abdouelleil A."/>
            <person name="Abdulkadir J."/>
            <person name="Abebe A."/>
            <person name="Abera B."/>
            <person name="Abreu J."/>
            <person name="Acer S.C."/>
            <person name="Aftuck L."/>
            <person name="Alexander A."/>
            <person name="An P."/>
            <person name="Anderson E."/>
            <person name="Anderson S."/>
            <person name="Arachi H."/>
            <person name="Azer M."/>
            <person name="Bachantsang P."/>
            <person name="Barry A."/>
            <person name="Bayul T."/>
            <person name="Berlin A."/>
            <person name="Bessette D."/>
            <person name="Bloom T."/>
            <person name="Blye J."/>
            <person name="Boguslavskiy L."/>
            <person name="Bonnet C."/>
            <person name="Boukhgalter B."/>
            <person name="Bourzgui I."/>
            <person name="Brown A."/>
            <person name="Cahill P."/>
            <person name="Channer S."/>
            <person name="Cheshatsang Y."/>
            <person name="Chuda L."/>
            <person name="Citroen M."/>
            <person name="Collymore A."/>
            <person name="Cooke P."/>
            <person name="Costello M."/>
            <person name="D'Aco K."/>
            <person name="Daza R."/>
            <person name="De Haan G."/>
            <person name="DeGray S."/>
            <person name="DeMaso C."/>
            <person name="Dhargay N."/>
            <person name="Dooley K."/>
            <person name="Dooley E."/>
            <person name="Doricent M."/>
            <person name="Dorje P."/>
            <person name="Dorjee K."/>
            <person name="Dupes A."/>
            <person name="Elong R."/>
            <person name="Falk J."/>
            <person name="Farina A."/>
            <person name="Faro S."/>
            <person name="Ferguson D."/>
            <person name="Fisher S."/>
            <person name="Foley C.D."/>
            <person name="Franke A."/>
            <person name="Friedrich D."/>
            <person name="Gadbois L."/>
            <person name="Gearin G."/>
            <person name="Gearin C.R."/>
            <person name="Giannoukos G."/>
            <person name="Goode T."/>
            <person name="Graham J."/>
            <person name="Grandbois E."/>
            <person name="Grewal S."/>
            <person name="Gyaltsen K."/>
            <person name="Hafez N."/>
            <person name="Hagos B."/>
            <person name="Hall J."/>
            <person name="Henson C."/>
            <person name="Hollinger A."/>
            <person name="Honan T."/>
            <person name="Huard M.D."/>
            <person name="Hughes L."/>
            <person name="Hurhula B."/>
            <person name="Husby M.E."/>
            <person name="Kamat A."/>
            <person name="Kanga B."/>
            <person name="Kashin S."/>
            <person name="Khazanovich D."/>
            <person name="Kisner P."/>
            <person name="Lance K."/>
            <person name="Lara M."/>
            <person name="Lee W."/>
            <person name="Lennon N."/>
            <person name="Letendre F."/>
            <person name="LeVine R."/>
            <person name="Lipovsky A."/>
            <person name="Liu X."/>
            <person name="Liu J."/>
            <person name="Liu S."/>
            <person name="Lokyitsang T."/>
            <person name="Lokyitsang Y."/>
            <person name="Lubonja R."/>
            <person name="Lui A."/>
            <person name="MacDonald P."/>
            <person name="Magnisalis V."/>
            <person name="Maru K."/>
            <person name="Matthews C."/>
            <person name="McCusker W."/>
            <person name="McDonough S."/>
            <person name="Mehta T."/>
            <person name="Meldrim J."/>
            <person name="Meneus L."/>
            <person name="Mihai O."/>
            <person name="Mihalev A."/>
            <person name="Mihova T."/>
            <person name="Mittelman R."/>
            <person name="Mlenga V."/>
            <person name="Montmayeur A."/>
            <person name="Mulrain L."/>
            <person name="Navidi A."/>
            <person name="Naylor J."/>
            <person name="Negash T."/>
            <person name="Nguyen T."/>
            <person name="Nguyen N."/>
            <person name="Nicol R."/>
            <person name="Norbu C."/>
            <person name="Norbu N."/>
            <person name="Novod N."/>
            <person name="O'Neill B."/>
            <person name="Osman S."/>
            <person name="Markiewicz E."/>
            <person name="Oyono O.L."/>
            <person name="Patti C."/>
            <person name="Phunkhang P."/>
            <person name="Pierre F."/>
            <person name="Priest M."/>
            <person name="Raghuraman S."/>
            <person name="Rege F."/>
            <person name="Reyes R."/>
            <person name="Rise C."/>
            <person name="Rogov P."/>
            <person name="Ross K."/>
            <person name="Ryan E."/>
            <person name="Settipalli S."/>
            <person name="Shea T."/>
            <person name="Sherpa N."/>
            <person name="Shi L."/>
            <person name="Shih D."/>
            <person name="Sparrow T."/>
            <person name="Spaulding J."/>
            <person name="Stalker J."/>
            <person name="Stange-Thomann N."/>
            <person name="Stavropoulos S."/>
            <person name="Stone C."/>
            <person name="Strader C."/>
            <person name="Tesfaye S."/>
            <person name="Thomson T."/>
            <person name="Thoulutsang Y."/>
            <person name="Thoulutsang D."/>
            <person name="Topham K."/>
            <person name="Topping I."/>
            <person name="Tsamla T."/>
            <person name="Vassiliev H."/>
            <person name="Vo A."/>
            <person name="Wangchuk T."/>
            <person name="Wangdi T."/>
            <person name="Weiand M."/>
            <person name="Wilkinson J."/>
            <person name="Wilson A."/>
            <person name="Yadav S."/>
            <person name="Young G."/>
            <person name="Yu Q."/>
            <person name="Zembek L."/>
            <person name="Zhong D."/>
            <person name="Zimmer A."/>
            <person name="Zwirko Z."/>
            <person name="Jaffe D.B."/>
            <person name="Alvarez P."/>
            <person name="Brockman W."/>
            <person name="Butler J."/>
            <person name="Chin C."/>
            <person name="Gnerre S."/>
            <person name="Grabherr M."/>
            <person name="Kleber M."/>
            <person name="Mauceli E."/>
            <person name="MacCallum I."/>
        </authorList>
    </citation>
    <scope>NUCLEOTIDE SEQUENCE [LARGE SCALE GENOMIC DNA]</scope>
    <source>
        <strain evidence="15">Tucson 15287-2541.00</strain>
    </source>
</reference>
<dbReference type="GO" id="GO:0043410">
    <property type="term" value="P:positive regulation of MAPK cascade"/>
    <property type="evidence" value="ECO:0007669"/>
    <property type="project" value="TreeGrafter"/>
</dbReference>
<evidence type="ECO:0000256" key="4">
    <source>
        <dbReference type="ARBA" id="ARBA00022692"/>
    </source>
</evidence>
<evidence type="ECO:0000313" key="15">
    <source>
        <dbReference type="Proteomes" id="UP000001070"/>
    </source>
</evidence>
<dbReference type="AlphaFoldDB" id="B4JGS7"/>